<dbReference type="OrthoDB" id="10335532at2759"/>
<evidence type="ECO:0000313" key="2">
    <source>
        <dbReference type="Proteomes" id="UP000186817"/>
    </source>
</evidence>
<dbReference type="Proteomes" id="UP000186817">
    <property type="component" value="Unassembled WGS sequence"/>
</dbReference>
<organism evidence="1 2">
    <name type="scientific">Symbiodinium microadriaticum</name>
    <name type="common">Dinoflagellate</name>
    <name type="synonym">Zooxanthella microadriatica</name>
    <dbReference type="NCBI Taxonomy" id="2951"/>
    <lineage>
        <taxon>Eukaryota</taxon>
        <taxon>Sar</taxon>
        <taxon>Alveolata</taxon>
        <taxon>Dinophyceae</taxon>
        <taxon>Suessiales</taxon>
        <taxon>Symbiodiniaceae</taxon>
        <taxon>Symbiodinium</taxon>
    </lineage>
</organism>
<gene>
    <name evidence="1" type="ORF">AK812_SmicGene41704</name>
</gene>
<comment type="caution">
    <text evidence="1">The sequence shown here is derived from an EMBL/GenBank/DDBJ whole genome shotgun (WGS) entry which is preliminary data.</text>
</comment>
<proteinExistence type="predicted"/>
<dbReference type="AlphaFoldDB" id="A0A1Q9C5E7"/>
<dbReference type="EMBL" id="LSRX01001655">
    <property type="protein sequence ID" value="OLP78149.1"/>
    <property type="molecule type" value="Genomic_DNA"/>
</dbReference>
<reference evidence="1 2" key="1">
    <citation type="submission" date="2016-02" db="EMBL/GenBank/DDBJ databases">
        <title>Genome analysis of coral dinoflagellate symbionts highlights evolutionary adaptations to a symbiotic lifestyle.</title>
        <authorList>
            <person name="Aranda M."/>
            <person name="Li Y."/>
            <person name="Liew Y.J."/>
            <person name="Baumgarten S."/>
            <person name="Simakov O."/>
            <person name="Wilson M."/>
            <person name="Piel J."/>
            <person name="Ashoor H."/>
            <person name="Bougouffa S."/>
            <person name="Bajic V.B."/>
            <person name="Ryu T."/>
            <person name="Ravasi T."/>
            <person name="Bayer T."/>
            <person name="Micklem G."/>
            <person name="Kim H."/>
            <person name="Bhak J."/>
            <person name="Lajeunesse T.C."/>
            <person name="Voolstra C.R."/>
        </authorList>
    </citation>
    <scope>NUCLEOTIDE SEQUENCE [LARGE SCALE GENOMIC DNA]</scope>
    <source>
        <strain evidence="1 2">CCMP2467</strain>
    </source>
</reference>
<protein>
    <submittedName>
        <fullName evidence="1">Uncharacterized protein</fullName>
    </submittedName>
</protein>
<name>A0A1Q9C5E7_SYMMI</name>
<evidence type="ECO:0000313" key="1">
    <source>
        <dbReference type="EMBL" id="OLP78149.1"/>
    </source>
</evidence>
<accession>A0A1Q9C5E7</accession>
<keyword evidence="2" id="KW-1185">Reference proteome</keyword>
<sequence>MESGYGTRDHVTALCKQGVEQVVELGFSRHSPAKLCIWLFELTMQEVALFRDGPDIKIGLKHVQHPASSQLDSLPMSEALQTSGRWCKFDSEMIAKDLGKDVIHVDPSGGAEPGLPKTLADVKVPPDAVNLRLGVRIQRLELLRCSYDFGRSIGNQYWVIPCTVLVKAVHHVPWVDSMRFSQQFECGMTLRATVIDDMHKLGEFRQQVVKNVFVQPGAETCELKVRADLDQWRPGAARISHAEAPTASFIALLPSAGKVHQLYSLLLRLWRISLNELINMELMTVDTFDCRSKGV</sequence>